<evidence type="ECO:0000259" key="4">
    <source>
        <dbReference type="PROSITE" id="PS51831"/>
    </source>
</evidence>
<evidence type="ECO:0000313" key="5">
    <source>
        <dbReference type="EMBL" id="MBC3537756.1"/>
    </source>
</evidence>
<dbReference type="RefSeq" id="WP_186504330.1">
    <property type="nucleotide sequence ID" value="NZ_JACOGK010000040.1"/>
</dbReference>
<dbReference type="CDD" id="cd09680">
    <property type="entry name" value="Cas10_III"/>
    <property type="match status" value="1"/>
</dbReference>
<dbReference type="Pfam" id="PF22335">
    <property type="entry name" value="Cas10-Cmr2_palm2"/>
    <property type="match status" value="1"/>
</dbReference>
<dbReference type="InterPro" id="IPR043128">
    <property type="entry name" value="Rev_trsase/Diguanyl_cyclase"/>
</dbReference>
<organism evidence="5 6">
    <name type="scientific">Megasphaera hominis</name>
    <dbReference type="NCBI Taxonomy" id="159836"/>
    <lineage>
        <taxon>Bacteria</taxon>
        <taxon>Bacillati</taxon>
        <taxon>Bacillota</taxon>
        <taxon>Negativicutes</taxon>
        <taxon>Veillonellales</taxon>
        <taxon>Veillonellaceae</taxon>
        <taxon>Megasphaera</taxon>
    </lineage>
</organism>
<dbReference type="SUPFAM" id="SSF109604">
    <property type="entry name" value="HD-domain/PDEase-like"/>
    <property type="match status" value="1"/>
</dbReference>
<dbReference type="EMBL" id="JACOGK010000040">
    <property type="protein sequence ID" value="MBC3537756.1"/>
    <property type="molecule type" value="Genomic_DNA"/>
</dbReference>
<protein>
    <submittedName>
        <fullName evidence="5">Type III-A CRISPR-associated protein Cas10/Csm1</fullName>
    </submittedName>
</protein>
<dbReference type="InterPro" id="IPR006674">
    <property type="entry name" value="HD_domain"/>
</dbReference>
<dbReference type="Pfam" id="PF01966">
    <property type="entry name" value="HD"/>
    <property type="match status" value="1"/>
</dbReference>
<dbReference type="InterPro" id="IPR054767">
    <property type="entry name" value="Cas10-Cmr2_palm2"/>
</dbReference>
<dbReference type="PROSITE" id="PS51831">
    <property type="entry name" value="HD"/>
    <property type="match status" value="1"/>
</dbReference>
<keyword evidence="3" id="KW-0051">Antiviral defense</keyword>
<accession>A0ABR6VMS0</accession>
<dbReference type="NCBIfam" id="TIGR02578">
    <property type="entry name" value="cas_TM1811_Csm1"/>
    <property type="match status" value="1"/>
</dbReference>
<dbReference type="PANTHER" id="PTHR36528">
    <property type="entry name" value="CRISPR SYSTEM SINGLE-STRAND-SPECIFIC DEOXYRIBONUCLEASE CAS10/CSM1 (SUBTYPE III-A)"/>
    <property type="match status" value="1"/>
</dbReference>
<dbReference type="Pfam" id="PF18211">
    <property type="entry name" value="Csm1_B"/>
    <property type="match status" value="1"/>
</dbReference>
<keyword evidence="6" id="KW-1185">Reference proteome</keyword>
<proteinExistence type="predicted"/>
<reference evidence="5 6" key="1">
    <citation type="submission" date="2020-08" db="EMBL/GenBank/DDBJ databases">
        <authorList>
            <person name="Liu C."/>
            <person name="Sun Q."/>
        </authorList>
    </citation>
    <scope>NUCLEOTIDE SEQUENCE [LARGE SCALE GENOMIC DNA]</scope>
    <source>
        <strain evidence="5 6">NSJ-59</strain>
    </source>
</reference>
<dbReference type="Gene3D" id="3.30.70.270">
    <property type="match status" value="1"/>
</dbReference>
<gene>
    <name evidence="5" type="primary">cas10</name>
    <name evidence="5" type="ORF">H8J70_10945</name>
</gene>
<keyword evidence="1" id="KW-0808">Transferase</keyword>
<evidence type="ECO:0000256" key="2">
    <source>
        <dbReference type="ARBA" id="ARBA00022741"/>
    </source>
</evidence>
<dbReference type="InterPro" id="IPR041062">
    <property type="entry name" value="Csm1_B"/>
</dbReference>
<comment type="caution">
    <text evidence="5">The sequence shown here is derived from an EMBL/GenBank/DDBJ whole genome shotgun (WGS) entry which is preliminary data.</text>
</comment>
<evidence type="ECO:0000256" key="3">
    <source>
        <dbReference type="ARBA" id="ARBA00023118"/>
    </source>
</evidence>
<name>A0ABR6VMS0_9FIRM</name>
<dbReference type="Gene3D" id="1.10.3210.10">
    <property type="entry name" value="Hypothetical protein af1432"/>
    <property type="match status" value="1"/>
</dbReference>
<keyword evidence="2" id="KW-0547">Nucleotide-binding</keyword>
<dbReference type="InterPro" id="IPR013408">
    <property type="entry name" value="Cas10/Csm1"/>
</dbReference>
<feature type="domain" description="HD" evidence="4">
    <location>
        <begin position="1"/>
        <end position="88"/>
    </location>
</feature>
<dbReference type="Proteomes" id="UP000606870">
    <property type="component" value="Unassembled WGS sequence"/>
</dbReference>
<dbReference type="PANTHER" id="PTHR36528:SF1">
    <property type="entry name" value="CRISPR SYSTEM SINGLE-STRAND-SPECIFIC DEOXYRIBONUCLEASE CAS10_CSM1 (SUBTYPE III-A)"/>
    <property type="match status" value="1"/>
</dbReference>
<dbReference type="InterPro" id="IPR052117">
    <property type="entry name" value="Cas10/Csm1_subtype-III-A"/>
</dbReference>
<evidence type="ECO:0000256" key="1">
    <source>
        <dbReference type="ARBA" id="ARBA00022679"/>
    </source>
</evidence>
<sequence>MTQGDQRVLAKAALLHDIGKLVYRANQLSGTHSQRGAEFLKPFLGDTDSGRELLRCVRYHHGRELDKAKLEKDDLAYIVYEADNIASGVDRRTLEEGGEGTFDKEMPLYSVFSAFGGSAQAPFGKYHLRGLNEEDRFNYPLQESIKASSDTYARLVQILKENFQRKPLPLMSCNEVLRIYEDVTSFVPSSTNTGELADISLYMHSKVTAAVATCMAAYFADQGRADYKSACFDKNKEFRQEEAFLLVSGDLSGIQDFIYTIPTKGALKSLRGRSFYLEILMENIIDGLLQDAGLSRINLLYSGGGHFYALLPNTEAARASVAKQQQAVNAWLLSHVGTRIYLAAGMAPCTAAELLQSDSQGSVFARASQSVGKDKIQRYDAEMLSALFDERSGINAVHDATRECAICHTSTADLEPYGDSDMDQEACPMCAGLYRLGHMLVSYVDTCFVIAKKTHYKEPSGMPIYNWGDKASVYVVPVKELTAFAKDHDILRLYGKNKAVTGELVNQRLWVADYVCRDEQRQVMDFSQLADLSADAEGKGIHRLAVLRADVDNLGAAFISGFISDEEKNRSHYATLSRYSDLSRALSLFFKTAVNKLAKGELRGQGTYLQQPFSIWQEKEAQPRAAEPLPVK</sequence>
<evidence type="ECO:0000313" key="6">
    <source>
        <dbReference type="Proteomes" id="UP000606870"/>
    </source>
</evidence>